<keyword evidence="1" id="KW-0472">Membrane</keyword>
<evidence type="ECO:0000313" key="2">
    <source>
        <dbReference type="EMBL" id="GBN32266.1"/>
    </source>
</evidence>
<evidence type="ECO:0000313" key="3">
    <source>
        <dbReference type="Proteomes" id="UP000499080"/>
    </source>
</evidence>
<proteinExistence type="predicted"/>
<protein>
    <submittedName>
        <fullName evidence="2">Uncharacterized protein</fullName>
    </submittedName>
</protein>
<reference evidence="2 3" key="1">
    <citation type="journal article" date="2019" name="Sci. Rep.">
        <title>Orb-weaving spider Araneus ventricosus genome elucidates the spidroin gene catalogue.</title>
        <authorList>
            <person name="Kono N."/>
            <person name="Nakamura H."/>
            <person name="Ohtoshi R."/>
            <person name="Moran D.A.P."/>
            <person name="Shinohara A."/>
            <person name="Yoshida Y."/>
            <person name="Fujiwara M."/>
            <person name="Mori M."/>
            <person name="Tomita M."/>
            <person name="Arakawa K."/>
        </authorList>
    </citation>
    <scope>NUCLEOTIDE SEQUENCE [LARGE SCALE GENOMIC DNA]</scope>
</reference>
<organism evidence="2 3">
    <name type="scientific">Araneus ventricosus</name>
    <name type="common">Orbweaver spider</name>
    <name type="synonym">Epeira ventricosa</name>
    <dbReference type="NCBI Taxonomy" id="182803"/>
    <lineage>
        <taxon>Eukaryota</taxon>
        <taxon>Metazoa</taxon>
        <taxon>Ecdysozoa</taxon>
        <taxon>Arthropoda</taxon>
        <taxon>Chelicerata</taxon>
        <taxon>Arachnida</taxon>
        <taxon>Araneae</taxon>
        <taxon>Araneomorphae</taxon>
        <taxon>Entelegynae</taxon>
        <taxon>Araneoidea</taxon>
        <taxon>Araneidae</taxon>
        <taxon>Araneus</taxon>
    </lineage>
</organism>
<evidence type="ECO:0000256" key="1">
    <source>
        <dbReference type="SAM" id="Phobius"/>
    </source>
</evidence>
<name>A0A4Y2N388_ARAVE</name>
<keyword evidence="1" id="KW-1133">Transmembrane helix</keyword>
<keyword evidence="1" id="KW-0812">Transmembrane</keyword>
<feature type="transmembrane region" description="Helical" evidence="1">
    <location>
        <begin position="67"/>
        <end position="86"/>
    </location>
</feature>
<dbReference type="Proteomes" id="UP000499080">
    <property type="component" value="Unassembled WGS sequence"/>
</dbReference>
<comment type="caution">
    <text evidence="2">The sequence shown here is derived from an EMBL/GenBank/DDBJ whole genome shotgun (WGS) entry which is preliminary data.</text>
</comment>
<sequence length="278" mass="32141">MEQNGPSRLQCAYINYLNSRDSCHHSISAKKEKYERCICILKMIIFCSSGIVGYILVVIYSELYASFFINMACFFVIWICFFLLLFRKYVPWRNMFDSFRRIFYCPWSCPIAPTEDRGIQTEEYTACQPAALHNATGEQFAVQHDASEELIAHQHPVLHHRIEERTSIFVFRKYLPSRKILSVGRIFCCPRSCYSTVSTEDLGIQAEEYAADQIAAPHDTTEEQTAHQSDRIQEQTAHEVDALQAMSEEVSTKLQIVEQRLLQYLLSSTEEQGSPFNE</sequence>
<dbReference type="EMBL" id="BGPR01008213">
    <property type="protein sequence ID" value="GBN32266.1"/>
    <property type="molecule type" value="Genomic_DNA"/>
</dbReference>
<dbReference type="AlphaFoldDB" id="A0A4Y2N388"/>
<accession>A0A4Y2N388</accession>
<keyword evidence="3" id="KW-1185">Reference proteome</keyword>
<gene>
    <name evidence="2" type="ORF">AVEN_246156_1</name>
</gene>
<feature type="transmembrane region" description="Helical" evidence="1">
    <location>
        <begin position="40"/>
        <end position="61"/>
    </location>
</feature>